<dbReference type="GO" id="GO:0016787">
    <property type="term" value="F:hydrolase activity"/>
    <property type="evidence" value="ECO:0007669"/>
    <property type="project" value="InterPro"/>
</dbReference>
<feature type="binding site" evidence="2">
    <location>
        <position position="145"/>
    </location>
    <ligand>
        <name>Mg(2+)</name>
        <dbReference type="ChEBI" id="CHEBI:18420"/>
        <note>catalytic</note>
    </ligand>
</feature>
<dbReference type="Proteomes" id="UP000198424">
    <property type="component" value="Unassembled WGS sequence"/>
</dbReference>
<dbReference type="InterPro" id="IPR040255">
    <property type="entry name" value="Non-specific_endonuclease"/>
</dbReference>
<organism evidence="5 7">
    <name type="scientific">Flavobacterium hydatis</name>
    <name type="common">Cytophaga aquatilis</name>
    <dbReference type="NCBI Taxonomy" id="991"/>
    <lineage>
        <taxon>Bacteria</taxon>
        <taxon>Pseudomonadati</taxon>
        <taxon>Bacteroidota</taxon>
        <taxon>Flavobacteriia</taxon>
        <taxon>Flavobacteriales</taxon>
        <taxon>Flavobacteriaceae</taxon>
        <taxon>Flavobacterium</taxon>
    </lineage>
</organism>
<dbReference type="Pfam" id="PF01223">
    <property type="entry name" value="Endonuclease_NS"/>
    <property type="match status" value="1"/>
</dbReference>
<dbReference type="RefSeq" id="WP_035621596.1">
    <property type="nucleotide sequence ID" value="NZ_JBEWQG010000024.1"/>
</dbReference>
<dbReference type="InterPro" id="IPR044925">
    <property type="entry name" value="His-Me_finger_sf"/>
</dbReference>
<feature type="domain" description="DNA/RNA non-specific endonuclease/pyrophosphatase/phosphodiesterase" evidence="4">
    <location>
        <begin position="44"/>
        <end position="270"/>
    </location>
</feature>
<evidence type="ECO:0000313" key="8">
    <source>
        <dbReference type="Proteomes" id="UP000198424"/>
    </source>
</evidence>
<keyword evidence="8" id="KW-1185">Reference proteome</keyword>
<gene>
    <name evidence="6" type="ORF">B0A62_19490</name>
    <name evidence="5" type="ORF">IW20_10560</name>
</gene>
<evidence type="ECO:0000259" key="3">
    <source>
        <dbReference type="SMART" id="SM00477"/>
    </source>
</evidence>
<dbReference type="InterPro" id="IPR001604">
    <property type="entry name" value="Endo_G_ENPP1-like_dom"/>
</dbReference>
<evidence type="ECO:0000259" key="4">
    <source>
        <dbReference type="SMART" id="SM00892"/>
    </source>
</evidence>
<evidence type="ECO:0000313" key="5">
    <source>
        <dbReference type="EMBL" id="KFF16599.1"/>
    </source>
</evidence>
<protein>
    <recommendedName>
        <fullName evidence="9">Endonuclease</fullName>
    </recommendedName>
</protein>
<comment type="caution">
    <text evidence="5">The sequence shown here is derived from an EMBL/GenBank/DDBJ whole genome shotgun (WGS) entry which is preliminary data.</text>
</comment>
<dbReference type="eggNOG" id="COG1864">
    <property type="taxonomic scope" value="Bacteria"/>
</dbReference>
<evidence type="ECO:0000256" key="2">
    <source>
        <dbReference type="PIRSR" id="PIRSR640255-2"/>
    </source>
</evidence>
<dbReference type="InterPro" id="IPR020821">
    <property type="entry name" value="ENPP1-3/EXOG-like_nuc-like"/>
</dbReference>
<dbReference type="Gene3D" id="3.40.570.10">
    <property type="entry name" value="Extracellular Endonuclease, subunit A"/>
    <property type="match status" value="1"/>
</dbReference>
<dbReference type="PANTHER" id="PTHR13966">
    <property type="entry name" value="ENDONUCLEASE RELATED"/>
    <property type="match status" value="1"/>
</dbReference>
<dbReference type="STRING" id="991.IW20_10560"/>
<dbReference type="GO" id="GO:0046872">
    <property type="term" value="F:metal ion binding"/>
    <property type="evidence" value="ECO:0007669"/>
    <property type="project" value="UniProtKB-KW"/>
</dbReference>
<dbReference type="AlphaFoldDB" id="A0A086AIT5"/>
<keyword evidence="2" id="KW-0479">Metal-binding</keyword>
<evidence type="ECO:0000256" key="1">
    <source>
        <dbReference type="PIRSR" id="PIRSR640255-1"/>
    </source>
</evidence>
<dbReference type="GO" id="GO:0003676">
    <property type="term" value="F:nucleic acid binding"/>
    <property type="evidence" value="ECO:0007669"/>
    <property type="project" value="InterPro"/>
</dbReference>
<dbReference type="PANTHER" id="PTHR13966:SF5">
    <property type="entry name" value="ENDONUCLEASE G, MITOCHONDRIAL"/>
    <property type="match status" value="1"/>
</dbReference>
<name>A0A086AIT5_FLAHY</name>
<sequence length="308" mass="35809">MKSKMLFKGYDDEFILNKKVLLPILNQEQSRDLVIDEDGNNVINYINYSLQLSSSHKFPFYTATNIDGLEFKKVPRKDNWRKDNRIVKDLQWGTELYSSAKSNFDRGHMTKREDVQWGETIGIALNAADSTFYYTNAVPQHKDLNRDIWRSLEDYILHTEAKQNQLRICVFTGPVLSNSNPYFVTPINNAQIQIPSLFWKVVVFEKEDGKLYRVGFMMSQNKLLLKDNIIEQLESDDQIFMQFDDANTYQVNVSLIEELSGLEMPKAIDVYTDERTAKLVLNEIDIDPDLESDSIEYELGFSIENILL</sequence>
<dbReference type="EMBL" id="JPRM01000014">
    <property type="protein sequence ID" value="KFF16599.1"/>
    <property type="molecule type" value="Genomic_DNA"/>
</dbReference>
<dbReference type="GO" id="GO:0004519">
    <property type="term" value="F:endonuclease activity"/>
    <property type="evidence" value="ECO:0007669"/>
    <property type="project" value="TreeGrafter"/>
</dbReference>
<reference evidence="6 8" key="2">
    <citation type="submission" date="2016-11" db="EMBL/GenBank/DDBJ databases">
        <title>Whole genomes of Flavobacteriaceae.</title>
        <authorList>
            <person name="Stine C."/>
            <person name="Li C."/>
            <person name="Tadesse D."/>
        </authorList>
    </citation>
    <scope>NUCLEOTIDE SEQUENCE [LARGE SCALE GENOMIC DNA]</scope>
    <source>
        <strain evidence="6 8">ATCC 29551</strain>
    </source>
</reference>
<evidence type="ECO:0000313" key="7">
    <source>
        <dbReference type="Proteomes" id="UP000028712"/>
    </source>
</evidence>
<feature type="domain" description="ENPP1-3/EXOG-like endonuclease/phosphodiesterase" evidence="3">
    <location>
        <begin position="45"/>
        <end position="271"/>
    </location>
</feature>
<dbReference type="SMART" id="SM00477">
    <property type="entry name" value="NUC"/>
    <property type="match status" value="1"/>
</dbReference>
<dbReference type="EMBL" id="MUGY01000028">
    <property type="protein sequence ID" value="OXA90258.1"/>
    <property type="molecule type" value="Genomic_DNA"/>
</dbReference>
<dbReference type="CDD" id="cd00091">
    <property type="entry name" value="NUC"/>
    <property type="match status" value="1"/>
</dbReference>
<proteinExistence type="predicted"/>
<evidence type="ECO:0000313" key="6">
    <source>
        <dbReference type="EMBL" id="OXA90258.1"/>
    </source>
</evidence>
<dbReference type="SMART" id="SM00892">
    <property type="entry name" value="Endonuclease_NS"/>
    <property type="match status" value="1"/>
</dbReference>
<accession>A0A086AIT5</accession>
<evidence type="ECO:0008006" key="9">
    <source>
        <dbReference type="Google" id="ProtNLM"/>
    </source>
</evidence>
<dbReference type="SUPFAM" id="SSF54060">
    <property type="entry name" value="His-Me finger endonucleases"/>
    <property type="match status" value="1"/>
</dbReference>
<feature type="active site" description="Proton acceptor" evidence="1">
    <location>
        <position position="108"/>
    </location>
</feature>
<reference evidence="5 7" key="1">
    <citation type="submission" date="2014-07" db="EMBL/GenBank/DDBJ databases">
        <title>Genome of Flavobacterium hydatis DSM 2063.</title>
        <authorList>
            <person name="Pipes S.E."/>
            <person name="Stropko S.J."/>
            <person name="Newman J.D."/>
        </authorList>
    </citation>
    <scope>NUCLEOTIDE SEQUENCE [LARGE SCALE GENOMIC DNA]</scope>
    <source>
        <strain evidence="5 7">DSM 2063</strain>
    </source>
</reference>
<dbReference type="InterPro" id="IPR044929">
    <property type="entry name" value="DNA/RNA_non-sp_Endonuclease_sf"/>
</dbReference>
<dbReference type="OrthoDB" id="9770276at2"/>
<dbReference type="Proteomes" id="UP000028712">
    <property type="component" value="Unassembled WGS sequence"/>
</dbReference>